<accession>A0A843VAM7</accession>
<organism evidence="4 5">
    <name type="scientific">Colocasia esculenta</name>
    <name type="common">Wild taro</name>
    <name type="synonym">Arum esculentum</name>
    <dbReference type="NCBI Taxonomy" id="4460"/>
    <lineage>
        <taxon>Eukaryota</taxon>
        <taxon>Viridiplantae</taxon>
        <taxon>Streptophyta</taxon>
        <taxon>Embryophyta</taxon>
        <taxon>Tracheophyta</taxon>
        <taxon>Spermatophyta</taxon>
        <taxon>Magnoliopsida</taxon>
        <taxon>Liliopsida</taxon>
        <taxon>Araceae</taxon>
        <taxon>Aroideae</taxon>
        <taxon>Colocasieae</taxon>
        <taxon>Colocasia</taxon>
    </lineage>
</organism>
<evidence type="ECO:0000256" key="2">
    <source>
        <dbReference type="SAM" id="Phobius"/>
    </source>
</evidence>
<keyword evidence="2" id="KW-1133">Transmembrane helix</keyword>
<dbReference type="AlphaFoldDB" id="A0A843VAM7"/>
<gene>
    <name evidence="4" type="ORF">Taro_025941</name>
</gene>
<protein>
    <recommendedName>
        <fullName evidence="3">Fatty acid desaturase domain-containing protein</fullName>
    </recommendedName>
</protein>
<comment type="caution">
    <text evidence="4">The sequence shown here is derived from an EMBL/GenBank/DDBJ whole genome shotgun (WGS) entry which is preliminary data.</text>
</comment>
<dbReference type="Pfam" id="PF00487">
    <property type="entry name" value="FA_desaturase"/>
    <property type="match status" value="1"/>
</dbReference>
<name>A0A843VAM7_COLES</name>
<dbReference type="PANTHER" id="PTHR32100">
    <property type="entry name" value="OMEGA-6 FATTY ACID DESATURASE, CHLOROPLASTIC"/>
    <property type="match status" value="1"/>
</dbReference>
<evidence type="ECO:0000313" key="5">
    <source>
        <dbReference type="Proteomes" id="UP000652761"/>
    </source>
</evidence>
<evidence type="ECO:0000313" key="4">
    <source>
        <dbReference type="EMBL" id="MQL93298.1"/>
    </source>
</evidence>
<reference evidence="4" key="1">
    <citation type="submission" date="2017-07" db="EMBL/GenBank/DDBJ databases">
        <title>Taro Niue Genome Assembly and Annotation.</title>
        <authorList>
            <person name="Atibalentja N."/>
            <person name="Keating K."/>
            <person name="Fields C.J."/>
        </authorList>
    </citation>
    <scope>NUCLEOTIDE SEQUENCE</scope>
    <source>
        <strain evidence="4">Niue_2</strain>
        <tissue evidence="4">Leaf</tissue>
    </source>
</reference>
<evidence type="ECO:0000256" key="1">
    <source>
        <dbReference type="ARBA" id="ARBA00009295"/>
    </source>
</evidence>
<evidence type="ECO:0000259" key="3">
    <source>
        <dbReference type="Pfam" id="PF00487"/>
    </source>
</evidence>
<keyword evidence="5" id="KW-1185">Reference proteome</keyword>
<keyword evidence="2" id="KW-0472">Membrane</keyword>
<feature type="domain" description="Fatty acid desaturase" evidence="3">
    <location>
        <begin position="28"/>
        <end position="190"/>
    </location>
</feature>
<dbReference type="Proteomes" id="UP000652761">
    <property type="component" value="Unassembled WGS sequence"/>
</dbReference>
<feature type="transmembrane region" description="Helical" evidence="2">
    <location>
        <begin position="64"/>
        <end position="85"/>
    </location>
</feature>
<dbReference type="EMBL" id="NMUH01001544">
    <property type="protein sequence ID" value="MQL93298.1"/>
    <property type="molecule type" value="Genomic_DNA"/>
</dbReference>
<feature type="non-terminal residue" evidence="4">
    <location>
        <position position="360"/>
    </location>
</feature>
<sequence length="360" mass="39598">MRLVSLQRLQVDTAWDPVREEELELSPLFRKALVLGLGPFLPWMSISHWLWWHFDLKKFRPNQVRRVQISLACVFAFIGIGWPLIIYKTGLIGWIKYWFMPWMGYHFWMSTFTVVHHTAPHIPFKTSDEWNAAEAQLNGTVHCNYPRWIEFLCHGINVHVPHHIAPKIPSYNLRAAYQSVKENWGKYLTEANWSWRLMKTIMTVCHVYNKERNYSIPSFSEFSASSSFAQPSFSSSSFRFSLEMSSFATPSTVFSLGFSSSSTASSSTPAAASAFSGYYFRTSSSSSSSTSAPSTGFPFSTTFGAAAASSGASGFGVTGPGFSSSTASSSGVSLFSGLASTAKATAAASAAVTTVPTGTT</sequence>
<keyword evidence="2" id="KW-0812">Transmembrane</keyword>
<proteinExistence type="inferred from homology"/>
<dbReference type="InterPro" id="IPR012171">
    <property type="entry name" value="Fatty_acid_desaturase"/>
</dbReference>
<dbReference type="InterPro" id="IPR005804">
    <property type="entry name" value="FA_desaturase_dom"/>
</dbReference>
<dbReference type="GO" id="GO:0006629">
    <property type="term" value="P:lipid metabolic process"/>
    <property type="evidence" value="ECO:0007669"/>
    <property type="project" value="InterPro"/>
</dbReference>
<dbReference type="OrthoDB" id="10260134at2759"/>
<comment type="similarity">
    <text evidence="1">Belongs to the fatty acid desaturase type 1 family.</text>
</comment>
<feature type="transmembrane region" description="Helical" evidence="2">
    <location>
        <begin position="32"/>
        <end position="52"/>
    </location>
</feature>
<dbReference type="GO" id="GO:0016491">
    <property type="term" value="F:oxidoreductase activity"/>
    <property type="evidence" value="ECO:0007669"/>
    <property type="project" value="InterPro"/>
</dbReference>